<reference evidence="1" key="1">
    <citation type="journal article" date="2021" name="Proc. Natl. Acad. Sci. U.S.A.">
        <title>A Catalog of Tens of Thousands of Viruses from Human Metagenomes Reveals Hidden Associations with Chronic Diseases.</title>
        <authorList>
            <person name="Tisza M.J."/>
            <person name="Buck C.B."/>
        </authorList>
    </citation>
    <scope>NUCLEOTIDE SEQUENCE</scope>
    <source>
        <strain evidence="1">CtmYS12</strain>
    </source>
</reference>
<organism evidence="1">
    <name type="scientific">Siphoviridae sp. ctmYS12</name>
    <dbReference type="NCBI Taxonomy" id="2825652"/>
    <lineage>
        <taxon>Viruses</taxon>
        <taxon>Duplodnaviria</taxon>
        <taxon>Heunggongvirae</taxon>
        <taxon>Uroviricota</taxon>
        <taxon>Caudoviricetes</taxon>
    </lineage>
</organism>
<sequence length="73" mass="8622">MLKIETPGYHKSEVSEPLILEPKDFEDDVKLFKDDIEEWDVVKRLFGFNSRDNVTRIKVNITSVEYFIEEAQS</sequence>
<dbReference type="EMBL" id="BK015347">
    <property type="protein sequence ID" value="DAE02573.1"/>
    <property type="molecule type" value="Genomic_DNA"/>
</dbReference>
<evidence type="ECO:0000313" key="1">
    <source>
        <dbReference type="EMBL" id="DAE02573.1"/>
    </source>
</evidence>
<accession>A0A8S5P7L0</accession>
<name>A0A8S5P7L0_9CAUD</name>
<protein>
    <submittedName>
        <fullName evidence="1">Uncharacterized protein</fullName>
    </submittedName>
</protein>
<proteinExistence type="predicted"/>